<evidence type="ECO:0000256" key="1">
    <source>
        <dbReference type="ARBA" id="ARBA00004141"/>
    </source>
</evidence>
<evidence type="ECO:0000313" key="11">
    <source>
        <dbReference type="EMBL" id="OWQ55360.1"/>
    </source>
</evidence>
<name>A0A246HPF7_STEMA</name>
<evidence type="ECO:0000259" key="10">
    <source>
        <dbReference type="PROSITE" id="PS50885"/>
    </source>
</evidence>
<evidence type="ECO:0000256" key="4">
    <source>
        <dbReference type="ARBA" id="ARBA00023136"/>
    </source>
</evidence>
<dbReference type="InterPro" id="IPR003660">
    <property type="entry name" value="HAMP_dom"/>
</dbReference>
<keyword evidence="2 8" id="KW-0812">Transmembrane</keyword>
<dbReference type="GO" id="GO:0006935">
    <property type="term" value="P:chemotaxis"/>
    <property type="evidence" value="ECO:0007669"/>
    <property type="project" value="UniProtKB-ARBA"/>
</dbReference>
<dbReference type="FunFam" id="1.10.287.950:FF:000001">
    <property type="entry name" value="Methyl-accepting chemotaxis sensory transducer"/>
    <property type="match status" value="1"/>
</dbReference>
<dbReference type="Gene3D" id="1.10.287.950">
    <property type="entry name" value="Methyl-accepting chemotaxis protein"/>
    <property type="match status" value="1"/>
</dbReference>
<dbReference type="CDD" id="cd11386">
    <property type="entry name" value="MCP_signal"/>
    <property type="match status" value="1"/>
</dbReference>
<dbReference type="SMART" id="SM00283">
    <property type="entry name" value="MA"/>
    <property type="match status" value="1"/>
</dbReference>
<comment type="caution">
    <text evidence="11">The sequence shown here is derived from an EMBL/GenBank/DDBJ whole genome shotgun (WGS) entry which is preliminary data.</text>
</comment>
<evidence type="ECO:0000259" key="9">
    <source>
        <dbReference type="PROSITE" id="PS50111"/>
    </source>
</evidence>
<evidence type="ECO:0000256" key="3">
    <source>
        <dbReference type="ARBA" id="ARBA00022989"/>
    </source>
</evidence>
<dbReference type="PROSITE" id="PS50885">
    <property type="entry name" value="HAMP"/>
    <property type="match status" value="1"/>
</dbReference>
<evidence type="ECO:0000256" key="2">
    <source>
        <dbReference type="ARBA" id="ARBA00022692"/>
    </source>
</evidence>
<comment type="subcellular location">
    <subcellularLocation>
        <location evidence="1">Membrane</location>
        <topology evidence="1">Multi-pass membrane protein</topology>
    </subcellularLocation>
</comment>
<evidence type="ECO:0000256" key="6">
    <source>
        <dbReference type="ARBA" id="ARBA00029447"/>
    </source>
</evidence>
<dbReference type="AlphaFoldDB" id="A0A246HPF7"/>
<dbReference type="GO" id="GO:0016020">
    <property type="term" value="C:membrane"/>
    <property type="evidence" value="ECO:0007669"/>
    <property type="project" value="UniProtKB-SubCell"/>
</dbReference>
<evidence type="ECO:0000313" key="12">
    <source>
        <dbReference type="Proteomes" id="UP000198157"/>
    </source>
</evidence>
<organism evidence="11 12">
    <name type="scientific">Stenotrophomonas maltophilia</name>
    <name type="common">Pseudomonas maltophilia</name>
    <name type="synonym">Xanthomonas maltophilia</name>
    <dbReference type="NCBI Taxonomy" id="40324"/>
    <lineage>
        <taxon>Bacteria</taxon>
        <taxon>Pseudomonadati</taxon>
        <taxon>Pseudomonadota</taxon>
        <taxon>Gammaproteobacteria</taxon>
        <taxon>Lysobacterales</taxon>
        <taxon>Lysobacteraceae</taxon>
        <taxon>Stenotrophomonas</taxon>
        <taxon>Stenotrophomonas maltophilia group</taxon>
    </lineage>
</organism>
<dbReference type="InterPro" id="IPR004089">
    <property type="entry name" value="MCPsignal_dom"/>
</dbReference>
<evidence type="ECO:0000256" key="5">
    <source>
        <dbReference type="ARBA" id="ARBA00023224"/>
    </source>
</evidence>
<protein>
    <submittedName>
        <fullName evidence="11">Chemotaxis protein</fullName>
    </submittedName>
</protein>
<sequence length="678" mass="70947">MSTASESAKAGKLGSVGTNFWLGLLAVSMIVFGVNTGVATWQGSRLASASTDAANLQVLSQQLANQGREAVSGNAQAFTAFKLTKSDIESTVSGLQGRYGTETNVAGPLNTLIQTWEPLGKSAGQLVASEPAVLALAGNANNFVNGVPALQAQLNEVVRAMSASGAPSSQVYNALQQVVVVGSMARRVTEMRAGGANAAAAGDALARDSVVFTQVLDALRNGNEELGIAAVRNGPALAALEQSQKQWDTMKQDADAILASSRQLFAAQSSAAALTGGSADMLRDSKKLFEAFSSFGSLRDTRLFPNFWLGVASGAFSLIAIIGFVGSTVRSRSREQELRYQTQVEYNSRNQQAIMRLLDEISSLGEGDLTVKASVTEDMTGAIADAINYAVDELRHLVTTINDTSAKVAVSTQETQATAMQLAEAAGHQANQITSASDRIGEIASSIEQVSRNSAESADVAQRSVIIAAEGAGVVRETIQGMDQIRDQIQETSKRIKRLGESSQEIGSIVELINDISEQTNILALNAAVQAASAGEAGRGFAVVADEVQRLAERTSGATRRIENLVQAIQADTNEAVSSMEQTTAEVVSGARLAEDAGTALTEIERVSNALNNLIKNISIAAQQQSAAASDITRTMGVIRQITGQTSQGAGQTAESIGHLAQLAADLRRSVADFKLPA</sequence>
<comment type="similarity">
    <text evidence="6">Belongs to the methyl-accepting chemotaxis (MCP) protein family.</text>
</comment>
<dbReference type="PROSITE" id="PS50111">
    <property type="entry name" value="CHEMOTAXIS_TRANSDUC_2"/>
    <property type="match status" value="1"/>
</dbReference>
<feature type="domain" description="HAMP" evidence="10">
    <location>
        <begin position="348"/>
        <end position="399"/>
    </location>
</feature>
<dbReference type="EMBL" id="NIVS01000012">
    <property type="protein sequence ID" value="OWQ55360.1"/>
    <property type="molecule type" value="Genomic_DNA"/>
</dbReference>
<evidence type="ECO:0000256" key="8">
    <source>
        <dbReference type="SAM" id="Phobius"/>
    </source>
</evidence>
<dbReference type="PANTHER" id="PTHR32089">
    <property type="entry name" value="METHYL-ACCEPTING CHEMOTAXIS PROTEIN MCPB"/>
    <property type="match status" value="1"/>
</dbReference>
<dbReference type="OrthoDB" id="9177152at2"/>
<accession>A0A246HPF7</accession>
<dbReference type="SUPFAM" id="SSF58104">
    <property type="entry name" value="Methyl-accepting chemotaxis protein (MCP) signaling domain"/>
    <property type="match status" value="1"/>
</dbReference>
<reference evidence="11 12" key="1">
    <citation type="submission" date="2017-06" db="EMBL/GenBank/DDBJ databases">
        <authorList>
            <person name="Kim H.J."/>
            <person name="Triplett B.A."/>
        </authorList>
    </citation>
    <scope>NUCLEOTIDE SEQUENCE [LARGE SCALE GENOMIC DNA]</scope>
    <source>
        <strain evidence="11 12">13146</strain>
    </source>
</reference>
<feature type="transmembrane region" description="Helical" evidence="8">
    <location>
        <begin position="307"/>
        <end position="326"/>
    </location>
</feature>
<feature type="domain" description="Methyl-accepting transducer" evidence="9">
    <location>
        <begin position="404"/>
        <end position="640"/>
    </location>
</feature>
<proteinExistence type="inferred from homology"/>
<keyword evidence="4 8" id="KW-0472">Membrane</keyword>
<feature type="transmembrane region" description="Helical" evidence="8">
    <location>
        <begin position="20"/>
        <end position="41"/>
    </location>
</feature>
<gene>
    <name evidence="11" type="ORF">CEE60_05430</name>
</gene>
<dbReference type="GO" id="GO:0007165">
    <property type="term" value="P:signal transduction"/>
    <property type="evidence" value="ECO:0007669"/>
    <property type="project" value="UniProtKB-KW"/>
</dbReference>
<keyword evidence="5 7" id="KW-0807">Transducer</keyword>
<evidence type="ECO:0000256" key="7">
    <source>
        <dbReference type="PROSITE-ProRule" id="PRU00284"/>
    </source>
</evidence>
<dbReference type="Pfam" id="PF00015">
    <property type="entry name" value="MCPsignal"/>
    <property type="match status" value="1"/>
</dbReference>
<dbReference type="Proteomes" id="UP000198157">
    <property type="component" value="Unassembled WGS sequence"/>
</dbReference>
<keyword evidence="3 8" id="KW-1133">Transmembrane helix</keyword>
<dbReference type="PANTHER" id="PTHR32089:SF119">
    <property type="entry name" value="METHYL-ACCEPTING CHEMOTAXIS PROTEIN CTPL"/>
    <property type="match status" value="1"/>
</dbReference>